<dbReference type="EMBL" id="CP036278">
    <property type="protein sequence ID" value="QDU58415.1"/>
    <property type="molecule type" value="Genomic_DNA"/>
</dbReference>
<keyword evidence="4" id="KW-1185">Reference proteome</keyword>
<accession>A0A518AUM5</accession>
<protein>
    <submittedName>
        <fullName evidence="3">Uncharacterized protein</fullName>
    </submittedName>
</protein>
<gene>
    <name evidence="3" type="ORF">Pan181_46500</name>
</gene>
<dbReference type="AlphaFoldDB" id="A0A518AUM5"/>
<feature type="region of interest" description="Disordered" evidence="1">
    <location>
        <begin position="52"/>
        <end position="75"/>
    </location>
</feature>
<keyword evidence="2" id="KW-1133">Transmembrane helix</keyword>
<sequence>MDSIDRDSLANQVRAMQIIVLALAMGIFTFGVVVIGLGLTDQQPEVAINPPTLEEPLEQPAGENGEAVDGELAAPGNELPADEQEQWGPFIAYLAIGFAMIATVLGFIVPQVIAARSPATIGTYQSTLIVGCALFEGAAFFNLIAYMLEGQLYSLVIAALLMLCILSRFPTVAKVEEWLEARLRSERDEAMFAR</sequence>
<evidence type="ECO:0000256" key="2">
    <source>
        <dbReference type="SAM" id="Phobius"/>
    </source>
</evidence>
<evidence type="ECO:0000256" key="1">
    <source>
        <dbReference type="SAM" id="MobiDB-lite"/>
    </source>
</evidence>
<feature type="transmembrane region" description="Helical" evidence="2">
    <location>
        <begin position="18"/>
        <end position="39"/>
    </location>
</feature>
<keyword evidence="2" id="KW-0812">Transmembrane</keyword>
<name>A0A518AUM5_9BACT</name>
<organism evidence="3 4">
    <name type="scientific">Aeoliella mucimassa</name>
    <dbReference type="NCBI Taxonomy" id="2527972"/>
    <lineage>
        <taxon>Bacteria</taxon>
        <taxon>Pseudomonadati</taxon>
        <taxon>Planctomycetota</taxon>
        <taxon>Planctomycetia</taxon>
        <taxon>Pirellulales</taxon>
        <taxon>Lacipirellulaceae</taxon>
        <taxon>Aeoliella</taxon>
    </lineage>
</organism>
<dbReference type="KEGG" id="amuc:Pan181_46500"/>
<feature type="transmembrane region" description="Helical" evidence="2">
    <location>
        <begin position="127"/>
        <end position="146"/>
    </location>
</feature>
<dbReference type="RefSeq" id="WP_145250360.1">
    <property type="nucleotide sequence ID" value="NZ_CP036278.1"/>
</dbReference>
<keyword evidence="2" id="KW-0472">Membrane</keyword>
<dbReference type="OrthoDB" id="292740at2"/>
<reference evidence="3 4" key="1">
    <citation type="submission" date="2019-02" db="EMBL/GenBank/DDBJ databases">
        <title>Deep-cultivation of Planctomycetes and their phenomic and genomic characterization uncovers novel biology.</title>
        <authorList>
            <person name="Wiegand S."/>
            <person name="Jogler M."/>
            <person name="Boedeker C."/>
            <person name="Pinto D."/>
            <person name="Vollmers J."/>
            <person name="Rivas-Marin E."/>
            <person name="Kohn T."/>
            <person name="Peeters S.H."/>
            <person name="Heuer A."/>
            <person name="Rast P."/>
            <person name="Oberbeckmann S."/>
            <person name="Bunk B."/>
            <person name="Jeske O."/>
            <person name="Meyerdierks A."/>
            <person name="Storesund J.E."/>
            <person name="Kallscheuer N."/>
            <person name="Luecker S."/>
            <person name="Lage O.M."/>
            <person name="Pohl T."/>
            <person name="Merkel B.J."/>
            <person name="Hornburger P."/>
            <person name="Mueller R.-W."/>
            <person name="Bruemmer F."/>
            <person name="Labrenz M."/>
            <person name="Spormann A.M."/>
            <person name="Op den Camp H."/>
            <person name="Overmann J."/>
            <person name="Amann R."/>
            <person name="Jetten M.S.M."/>
            <person name="Mascher T."/>
            <person name="Medema M.H."/>
            <person name="Devos D.P."/>
            <person name="Kaster A.-K."/>
            <person name="Ovreas L."/>
            <person name="Rohde M."/>
            <person name="Galperin M.Y."/>
            <person name="Jogler C."/>
        </authorList>
    </citation>
    <scope>NUCLEOTIDE SEQUENCE [LARGE SCALE GENOMIC DNA]</scope>
    <source>
        <strain evidence="3 4">Pan181</strain>
    </source>
</reference>
<dbReference type="Proteomes" id="UP000315750">
    <property type="component" value="Chromosome"/>
</dbReference>
<feature type="transmembrane region" description="Helical" evidence="2">
    <location>
        <begin position="90"/>
        <end position="115"/>
    </location>
</feature>
<evidence type="ECO:0000313" key="3">
    <source>
        <dbReference type="EMBL" id="QDU58415.1"/>
    </source>
</evidence>
<feature type="transmembrane region" description="Helical" evidence="2">
    <location>
        <begin position="152"/>
        <end position="169"/>
    </location>
</feature>
<proteinExistence type="predicted"/>
<evidence type="ECO:0000313" key="4">
    <source>
        <dbReference type="Proteomes" id="UP000315750"/>
    </source>
</evidence>